<dbReference type="STRING" id="326297.Sama_2967"/>
<evidence type="ECO:0000313" key="3">
    <source>
        <dbReference type="EMBL" id="ABM01170.1"/>
    </source>
</evidence>
<sequence length="673" mass="75808">MNRWIHFLLVTGLSALLALTPSQANTITSGEYSLEVSPAPDWATHETLQPLPAQLNNGPSHFRLVSRQVLVSPLTDHYFLEFAALAANHQGVKELSKLELTFNPAFESMKLHSLQVERNGVTSDRLAKARINIINQEPELVNDLFHGLATAVVVVPDLRVGDTLRYSYSLEGRNPVYGKQFGGYFQMGWEASVDLVNLGIINASGVPLQLKRHELPPATESTSKYGIEYHWRQTRVPRYSYEEGAPADVKWSPYVTFSSSDNWAAIVNWASGLYRFDNSPSPALTKYVNSVRAMGNQAKQIEEIVRFVQQEIRYFGIEMGQSSHVPHTPNQVFERRYGDCKDKANLMNFLLSNVGIESYPALVNTRSGRSLPEQQPSGVLFDHVINLVEFNGKHYWIDGTNHVQAQGLEQLTQPDFGYALVLRQGESALTAMPQSLPAVDSINVEQSLIASGYDSPVDMYVVSRYRGKEADRMRYQLQGVSTYDVEQHYLNYYAKLYPGIRLQEPVLIHDSKEGRNEILLREQYQIDNFWNVEGKNANFSMLAFKLTDFIQLPSVIQRTQPMAISGPVTVNHTIRVSLPQPVQVHVNGDDLIIDTPSLAYRSSELGRPGTLIRQHSLVLKQDRIPATESAEYFDALKKIDRDIYYTGTAEGDFTQPSNPGIDYLEQHLNTGNR</sequence>
<dbReference type="InterPro" id="IPR024618">
    <property type="entry name" value="DUF3857"/>
</dbReference>
<dbReference type="KEGG" id="saz:Sama_2967"/>
<feature type="domain" description="DUF3857" evidence="2">
    <location>
        <begin position="85"/>
        <end position="237"/>
    </location>
</feature>
<keyword evidence="4" id="KW-1185">Reference proteome</keyword>
<proteinExistence type="predicted"/>
<dbReference type="AlphaFoldDB" id="A1S9W3"/>
<feature type="signal peptide" evidence="1">
    <location>
        <begin position="1"/>
        <end position="24"/>
    </location>
</feature>
<accession>A1S9W3</accession>
<dbReference type="EMBL" id="CP000507">
    <property type="protein sequence ID" value="ABM01170.1"/>
    <property type="molecule type" value="Genomic_DNA"/>
</dbReference>
<evidence type="ECO:0000256" key="1">
    <source>
        <dbReference type="SAM" id="SignalP"/>
    </source>
</evidence>
<evidence type="ECO:0000313" key="4">
    <source>
        <dbReference type="Proteomes" id="UP000009175"/>
    </source>
</evidence>
<gene>
    <name evidence="3" type="ordered locus">Sama_2967</name>
</gene>
<evidence type="ECO:0000259" key="2">
    <source>
        <dbReference type="Pfam" id="PF12969"/>
    </source>
</evidence>
<dbReference type="Proteomes" id="UP000009175">
    <property type="component" value="Chromosome"/>
</dbReference>
<dbReference type="Pfam" id="PF12969">
    <property type="entry name" value="DUF3857"/>
    <property type="match status" value="1"/>
</dbReference>
<feature type="chain" id="PRO_5002636610" description="DUF3857 domain-containing protein" evidence="1">
    <location>
        <begin position="25"/>
        <end position="673"/>
    </location>
</feature>
<reference evidence="3 4" key="1">
    <citation type="submission" date="2006-12" db="EMBL/GenBank/DDBJ databases">
        <title>Complete sequence of Shewanella amazonensis SB2B.</title>
        <authorList>
            <consortium name="US DOE Joint Genome Institute"/>
            <person name="Copeland A."/>
            <person name="Lucas S."/>
            <person name="Lapidus A."/>
            <person name="Barry K."/>
            <person name="Detter J.C."/>
            <person name="Glavina del Rio T."/>
            <person name="Hammon N."/>
            <person name="Israni S."/>
            <person name="Dalin E."/>
            <person name="Tice H."/>
            <person name="Pitluck S."/>
            <person name="Munk A.C."/>
            <person name="Brettin T."/>
            <person name="Bruce D."/>
            <person name="Han C."/>
            <person name="Tapia R."/>
            <person name="Gilna P."/>
            <person name="Schmutz J."/>
            <person name="Larimer F."/>
            <person name="Land M."/>
            <person name="Hauser L."/>
            <person name="Kyrpides N."/>
            <person name="Mikhailova N."/>
            <person name="Fredrickson J."/>
            <person name="Richardson P."/>
        </authorList>
    </citation>
    <scope>NUCLEOTIDE SEQUENCE [LARGE SCALE GENOMIC DNA]</scope>
    <source>
        <strain evidence="4">ATCC BAA-1098 / SB2B</strain>
    </source>
</reference>
<dbReference type="Gene3D" id="2.60.40.3140">
    <property type="match status" value="1"/>
</dbReference>
<dbReference type="eggNOG" id="COG1305">
    <property type="taxonomic scope" value="Bacteria"/>
</dbReference>
<dbReference type="RefSeq" id="WP_011761074.1">
    <property type="nucleotide sequence ID" value="NC_008700.1"/>
</dbReference>
<name>A1S9W3_SHEAM</name>
<dbReference type="SUPFAM" id="SSF54001">
    <property type="entry name" value="Cysteine proteinases"/>
    <property type="match status" value="1"/>
</dbReference>
<dbReference type="HOGENOM" id="CLU_016232_0_0_6"/>
<keyword evidence="1" id="KW-0732">Signal</keyword>
<protein>
    <recommendedName>
        <fullName evidence="2">DUF3857 domain-containing protein</fullName>
    </recommendedName>
</protein>
<dbReference type="Gene3D" id="3.10.620.30">
    <property type="match status" value="1"/>
</dbReference>
<dbReference type="InterPro" id="IPR038765">
    <property type="entry name" value="Papain-like_cys_pep_sf"/>
</dbReference>
<organism evidence="3 4">
    <name type="scientific">Shewanella amazonensis (strain ATCC BAA-1098 / SB2B)</name>
    <dbReference type="NCBI Taxonomy" id="326297"/>
    <lineage>
        <taxon>Bacteria</taxon>
        <taxon>Pseudomonadati</taxon>
        <taxon>Pseudomonadota</taxon>
        <taxon>Gammaproteobacteria</taxon>
        <taxon>Alteromonadales</taxon>
        <taxon>Shewanellaceae</taxon>
        <taxon>Shewanella</taxon>
    </lineage>
</organism>